<dbReference type="Proteomes" id="UP000230750">
    <property type="component" value="Unassembled WGS sequence"/>
</dbReference>
<sequence>MTMEEKADYNITEDGSLENYVDPFALSRSRPSEDFYRYGVLQDSGDAGNFGHIVWQLALCLLLAWTIVFICLARGVKSSGKVVYFTALFPYVVLTILLVRGLTLEGSIDGIIFFIKPRWELLANPKVWKDAAVQIFFSLSASWGGLITLSSYNKFHNNCMRDAIIVPILNCATSIFAGFVIFSIMGFMANKLGKDVSKLSKSLISLFLFFTTEFGLAFIAYPEAVAQLPISPLWAFLFFFMLITLGFGSQICIVETVVTSVVDEFPQLLRKWKPLVLFAYCAFAFFFGLLCVTQAGNYWVILMDKYAADFALLIFGLCECIALGWLYGYKRFTNDIRTMVGDRIVDNVFFKWWPLNWCALTPAVLSFVLLFSLISWRPPTAGTYEFPVGCHVFGWFLVFCCLIWIPVVMIYEVFVRASGSISERVLDAIHSRDSWGPDLPAHRREAVETHKANGTEFSGNPDYRSPRISQGTEMKNRSGNESV</sequence>
<dbReference type="AlphaFoldDB" id="A0A2G8KB39"/>
<dbReference type="SUPFAM" id="SSF161070">
    <property type="entry name" value="SNF-like"/>
    <property type="match status" value="1"/>
</dbReference>
<feature type="transmembrane region" description="Helical" evidence="8">
    <location>
        <begin position="164"/>
        <end position="190"/>
    </location>
</feature>
<keyword evidence="6" id="KW-0915">Sodium</keyword>
<evidence type="ECO:0000256" key="8">
    <source>
        <dbReference type="SAM" id="Phobius"/>
    </source>
</evidence>
<proteinExistence type="predicted"/>
<feature type="binding site" evidence="6">
    <location>
        <position position="245"/>
    </location>
    <ligand>
        <name>Na(+)</name>
        <dbReference type="ChEBI" id="CHEBI:29101"/>
        <label>1</label>
    </ligand>
</feature>
<keyword evidence="2" id="KW-0813">Transport</keyword>
<dbReference type="InterPro" id="IPR037272">
    <property type="entry name" value="SNS_sf"/>
</dbReference>
<evidence type="ECO:0000256" key="4">
    <source>
        <dbReference type="ARBA" id="ARBA00022989"/>
    </source>
</evidence>
<feature type="region of interest" description="Disordered" evidence="7">
    <location>
        <begin position="450"/>
        <end position="483"/>
    </location>
</feature>
<accession>A0A2G8KB39</accession>
<evidence type="ECO:0000256" key="1">
    <source>
        <dbReference type="ARBA" id="ARBA00004141"/>
    </source>
</evidence>
<keyword evidence="4 8" id="KW-1133">Transmembrane helix</keyword>
<keyword evidence="10" id="KW-1185">Reference proteome</keyword>
<feature type="binding site" evidence="6">
    <location>
        <position position="249"/>
    </location>
    <ligand>
        <name>Na(+)</name>
        <dbReference type="ChEBI" id="CHEBI:29101"/>
        <label>1</label>
    </ligand>
</feature>
<reference evidence="9 10" key="1">
    <citation type="journal article" date="2017" name="PLoS Biol.">
        <title>The sea cucumber genome provides insights into morphological evolution and visceral regeneration.</title>
        <authorList>
            <person name="Zhang X."/>
            <person name="Sun L."/>
            <person name="Yuan J."/>
            <person name="Sun Y."/>
            <person name="Gao Y."/>
            <person name="Zhang L."/>
            <person name="Li S."/>
            <person name="Dai H."/>
            <person name="Hamel J.F."/>
            <person name="Liu C."/>
            <person name="Yu Y."/>
            <person name="Liu S."/>
            <person name="Lin W."/>
            <person name="Guo K."/>
            <person name="Jin S."/>
            <person name="Xu P."/>
            <person name="Storey K.B."/>
            <person name="Huan P."/>
            <person name="Zhang T."/>
            <person name="Zhou Y."/>
            <person name="Zhang J."/>
            <person name="Lin C."/>
            <person name="Li X."/>
            <person name="Xing L."/>
            <person name="Huo D."/>
            <person name="Sun M."/>
            <person name="Wang L."/>
            <person name="Mercier A."/>
            <person name="Li F."/>
            <person name="Yang H."/>
            <person name="Xiang J."/>
        </authorList>
    </citation>
    <scope>NUCLEOTIDE SEQUENCE [LARGE SCALE GENOMIC DNA]</scope>
    <source>
        <strain evidence="9">Shaxun</strain>
        <tissue evidence="9">Muscle</tissue>
    </source>
</reference>
<feature type="transmembrane region" description="Helical" evidence="8">
    <location>
        <begin position="393"/>
        <end position="414"/>
    </location>
</feature>
<dbReference type="PANTHER" id="PTHR11616">
    <property type="entry name" value="SODIUM/CHLORIDE DEPENDENT TRANSPORTER"/>
    <property type="match status" value="1"/>
</dbReference>
<organism evidence="9 10">
    <name type="scientific">Stichopus japonicus</name>
    <name type="common">Sea cucumber</name>
    <dbReference type="NCBI Taxonomy" id="307972"/>
    <lineage>
        <taxon>Eukaryota</taxon>
        <taxon>Metazoa</taxon>
        <taxon>Echinodermata</taxon>
        <taxon>Eleutherozoa</taxon>
        <taxon>Echinozoa</taxon>
        <taxon>Holothuroidea</taxon>
        <taxon>Aspidochirotacea</taxon>
        <taxon>Aspidochirotida</taxon>
        <taxon>Stichopodidae</taxon>
        <taxon>Apostichopus</taxon>
    </lineage>
</organism>
<keyword evidence="6" id="KW-0479">Metal-binding</keyword>
<evidence type="ECO:0000313" key="9">
    <source>
        <dbReference type="EMBL" id="PIK45211.1"/>
    </source>
</evidence>
<dbReference type="OrthoDB" id="6581954at2759"/>
<feature type="transmembrane region" description="Helical" evidence="8">
    <location>
        <begin position="233"/>
        <end position="254"/>
    </location>
</feature>
<comment type="caution">
    <text evidence="9">The sequence shown here is derived from an EMBL/GenBank/DDBJ whole genome shotgun (WGS) entry which is preliminary data.</text>
</comment>
<protein>
    <submittedName>
        <fullName evidence="9">Putative sodium-and chloride-dependent glycine transporter 1 isoform X1</fullName>
    </submittedName>
</protein>
<dbReference type="STRING" id="307972.A0A2G8KB39"/>
<feature type="transmembrane region" description="Helical" evidence="8">
    <location>
        <begin position="275"/>
        <end position="300"/>
    </location>
</feature>
<evidence type="ECO:0000256" key="5">
    <source>
        <dbReference type="ARBA" id="ARBA00023136"/>
    </source>
</evidence>
<feature type="binding site" evidence="6">
    <location>
        <position position="170"/>
    </location>
    <ligand>
        <name>Na(+)</name>
        <dbReference type="ChEBI" id="CHEBI:29101"/>
        <label>1</label>
    </ligand>
</feature>
<evidence type="ECO:0000313" key="10">
    <source>
        <dbReference type="Proteomes" id="UP000230750"/>
    </source>
</evidence>
<feature type="transmembrane region" description="Helical" evidence="8">
    <location>
        <begin position="53"/>
        <end position="76"/>
    </location>
</feature>
<dbReference type="GO" id="GO:0046872">
    <property type="term" value="F:metal ion binding"/>
    <property type="evidence" value="ECO:0007669"/>
    <property type="project" value="UniProtKB-KW"/>
</dbReference>
<dbReference type="InterPro" id="IPR000175">
    <property type="entry name" value="Na/ntran_symport"/>
</dbReference>
<feature type="binding site" evidence="6">
    <location>
        <position position="138"/>
    </location>
    <ligand>
        <name>Na(+)</name>
        <dbReference type="ChEBI" id="CHEBI:29101"/>
        <label>1</label>
    </ligand>
</feature>
<feature type="transmembrane region" description="Helical" evidence="8">
    <location>
        <begin position="82"/>
        <end position="99"/>
    </location>
</feature>
<keyword evidence="3 8" id="KW-0812">Transmembrane</keyword>
<feature type="transmembrane region" description="Helical" evidence="8">
    <location>
        <begin position="202"/>
        <end position="221"/>
    </location>
</feature>
<evidence type="ECO:0000256" key="3">
    <source>
        <dbReference type="ARBA" id="ARBA00022692"/>
    </source>
</evidence>
<feature type="transmembrane region" description="Helical" evidence="8">
    <location>
        <begin position="306"/>
        <end position="327"/>
    </location>
</feature>
<comment type="subcellular location">
    <subcellularLocation>
        <location evidence="1">Membrane</location>
        <topology evidence="1">Multi-pass membrane protein</topology>
    </subcellularLocation>
</comment>
<keyword evidence="5 8" id="KW-0472">Membrane</keyword>
<feature type="compositionally biased region" description="Basic and acidic residues" evidence="7">
    <location>
        <begin position="474"/>
        <end position="483"/>
    </location>
</feature>
<dbReference type="PRINTS" id="PR00176">
    <property type="entry name" value="NANEUSMPORT"/>
</dbReference>
<dbReference type="PANTHER" id="PTHR11616:SF240">
    <property type="entry name" value="BLOATED TUBULES, ISOFORM B-RELATED"/>
    <property type="match status" value="1"/>
</dbReference>
<dbReference type="PROSITE" id="PS50267">
    <property type="entry name" value="NA_NEUROTRAN_SYMP_3"/>
    <property type="match status" value="1"/>
</dbReference>
<evidence type="ECO:0000256" key="7">
    <source>
        <dbReference type="SAM" id="MobiDB-lite"/>
    </source>
</evidence>
<dbReference type="EMBL" id="MRZV01000727">
    <property type="protein sequence ID" value="PIK45211.1"/>
    <property type="molecule type" value="Genomic_DNA"/>
</dbReference>
<gene>
    <name evidence="9" type="ORF">BSL78_17934</name>
</gene>
<dbReference type="Pfam" id="PF00209">
    <property type="entry name" value="SNF"/>
    <property type="match status" value="1"/>
</dbReference>
<dbReference type="GO" id="GO:0015375">
    <property type="term" value="F:glycine:sodium symporter activity"/>
    <property type="evidence" value="ECO:0007669"/>
    <property type="project" value="TreeGrafter"/>
</dbReference>
<name>A0A2G8KB39_STIJA</name>
<evidence type="ECO:0000256" key="2">
    <source>
        <dbReference type="ARBA" id="ARBA00022448"/>
    </source>
</evidence>
<dbReference type="GO" id="GO:0005886">
    <property type="term" value="C:plasma membrane"/>
    <property type="evidence" value="ECO:0007669"/>
    <property type="project" value="TreeGrafter"/>
</dbReference>
<evidence type="ECO:0000256" key="6">
    <source>
        <dbReference type="PIRSR" id="PIRSR600175-1"/>
    </source>
</evidence>
<feature type="transmembrane region" description="Helical" evidence="8">
    <location>
        <begin position="348"/>
        <end position="373"/>
    </location>
</feature>